<dbReference type="KEGG" id="hbi:HBZC1_p0740"/>
<dbReference type="AlphaFoldDB" id="F8KUL9"/>
<reference evidence="1 2" key="1">
    <citation type="journal article" date="2011" name="J. Bacteriol.">
        <title>Genome sequence of Helicobacter bizzozeronii strain CIII-1, an isolate from human gastric mucosa.</title>
        <authorList>
            <person name="Schott T."/>
            <person name="Rossi M."/>
            <person name="Hanninen M.L."/>
        </authorList>
    </citation>
    <scope>NUCLEOTIDE SEQUENCE [LARGE SCALE GENOMIC DNA]</scope>
    <source>
        <strain evidence="1 2">CIII-1</strain>
        <plasmid evidence="1">phbz1</plasmid>
    </source>
</reference>
<evidence type="ECO:0000313" key="1">
    <source>
        <dbReference type="EMBL" id="CCB80954.1"/>
    </source>
</evidence>
<proteinExistence type="predicted"/>
<dbReference type="EMBL" id="FR871758">
    <property type="protein sequence ID" value="CCB80954.1"/>
    <property type="molecule type" value="Genomic_DNA"/>
</dbReference>
<accession>F8KUL9</accession>
<gene>
    <name evidence="1" type="ordered locus">HBZC1_p0740</name>
</gene>
<sequence>MDFHTKASLNGIIYANTAPPLRTKMGYSTPFLNFTPGLKAKDLLEFYKNLYGPCPLQFFPERLESFGYFRK</sequence>
<keyword evidence="1" id="KW-0614">Plasmid</keyword>
<dbReference type="HOGENOM" id="CLU_2734462_0_0_7"/>
<dbReference type="Proteomes" id="UP000008387">
    <property type="component" value="Plasmid phbz1"/>
</dbReference>
<protein>
    <submittedName>
        <fullName evidence="1">Uncharacterized protein</fullName>
    </submittedName>
</protein>
<evidence type="ECO:0000313" key="2">
    <source>
        <dbReference type="Proteomes" id="UP000008387"/>
    </source>
</evidence>
<keyword evidence="2" id="KW-1185">Reference proteome</keyword>
<name>F8KUL9_HELBC</name>
<organism evidence="1 2">
    <name type="scientific">Helicobacter bizzozeronii (strain CIII-1)</name>
    <dbReference type="NCBI Taxonomy" id="1002804"/>
    <lineage>
        <taxon>Bacteria</taxon>
        <taxon>Pseudomonadati</taxon>
        <taxon>Campylobacterota</taxon>
        <taxon>Epsilonproteobacteria</taxon>
        <taxon>Campylobacterales</taxon>
        <taxon>Helicobacteraceae</taxon>
        <taxon>Helicobacter</taxon>
    </lineage>
</organism>
<geneLocation type="plasmid" evidence="1 2">
    <name>phbz1</name>
</geneLocation>